<proteinExistence type="predicted"/>
<accession>A0ABY6PQQ6</accession>
<organism evidence="3 4">
    <name type="scientific">Streptomyces drozdowiczii</name>
    <dbReference type="NCBI Taxonomy" id="202862"/>
    <lineage>
        <taxon>Bacteria</taxon>
        <taxon>Bacillati</taxon>
        <taxon>Actinomycetota</taxon>
        <taxon>Actinomycetes</taxon>
        <taxon>Kitasatosporales</taxon>
        <taxon>Streptomycetaceae</taxon>
        <taxon>Streptomyces</taxon>
    </lineage>
</organism>
<dbReference type="InterPro" id="IPR003305">
    <property type="entry name" value="CenC_carb-bd"/>
</dbReference>
<sequence>METTPQVLAASSGPWAQVRTGTVASATAGSAVVVVGGTSFPASFISPYEPAAGDLVAVVRQDASWMILGRIAGAGDNLVSNGSFEESGAGTSPVGWTLYDIASGSTASVTDSVAVDGGQSALVTATTATTAQSYLYSDPIPVSNGDTLAISAYAGASLGDNPPVQVDAALYALWFAGPTDTYPTTVAPDTLVADATDLVPAPPWTPLSGTATSTITGWMRVALRSTVNDTTGMVWDFVTARRTTA</sequence>
<keyword evidence="1" id="KW-0378">Hydrolase</keyword>
<keyword evidence="4" id="KW-1185">Reference proteome</keyword>
<name>A0ABY6PQQ6_9ACTN</name>
<dbReference type="Gene3D" id="2.60.120.260">
    <property type="entry name" value="Galactose-binding domain-like"/>
    <property type="match status" value="1"/>
</dbReference>
<dbReference type="Pfam" id="PF02018">
    <property type="entry name" value="CBM_4_9"/>
    <property type="match status" value="1"/>
</dbReference>
<gene>
    <name evidence="3" type="ORF">NEH16_07940</name>
</gene>
<dbReference type="EMBL" id="CP098740">
    <property type="protein sequence ID" value="UZK54094.1"/>
    <property type="molecule type" value="Genomic_DNA"/>
</dbReference>
<feature type="domain" description="CBM-cenC" evidence="2">
    <location>
        <begin position="77"/>
        <end position="168"/>
    </location>
</feature>
<dbReference type="RefSeq" id="WP_265540538.1">
    <property type="nucleotide sequence ID" value="NZ_CP098740.1"/>
</dbReference>
<reference evidence="3" key="1">
    <citation type="journal article" date="2022" name="Front. Microbiol.">
        <title>Mirubactin C rescues the lethal effect of cell wall biosynthesis mutations in Bacillus subtilis.</title>
        <authorList>
            <person name="Kepplinger B."/>
            <person name="Wen X."/>
            <person name="Tyler A.R."/>
            <person name="Kim B.Y."/>
            <person name="Brown J."/>
            <person name="Banks P."/>
            <person name="Dashti Y."/>
            <person name="Mackenzie E.S."/>
            <person name="Wills C."/>
            <person name="Kawai Y."/>
            <person name="Waldron K.J."/>
            <person name="Allenby N.E.E."/>
            <person name="Wu L.J."/>
            <person name="Hall M.J."/>
            <person name="Errington J."/>
        </authorList>
    </citation>
    <scope>NUCLEOTIDE SEQUENCE</scope>
    <source>
        <strain evidence="3">MDA8-470</strain>
    </source>
</reference>
<protein>
    <recommendedName>
        <fullName evidence="2">CBM-cenC domain-containing protein</fullName>
    </recommendedName>
</protein>
<evidence type="ECO:0000313" key="3">
    <source>
        <dbReference type="EMBL" id="UZK54094.1"/>
    </source>
</evidence>
<dbReference type="Proteomes" id="UP001164963">
    <property type="component" value="Chromosome"/>
</dbReference>
<evidence type="ECO:0000313" key="4">
    <source>
        <dbReference type="Proteomes" id="UP001164963"/>
    </source>
</evidence>
<evidence type="ECO:0000259" key="2">
    <source>
        <dbReference type="Pfam" id="PF02018"/>
    </source>
</evidence>
<evidence type="ECO:0000256" key="1">
    <source>
        <dbReference type="ARBA" id="ARBA00022801"/>
    </source>
</evidence>